<feature type="region of interest" description="Disordered" evidence="1">
    <location>
        <begin position="1"/>
        <end position="31"/>
    </location>
</feature>
<feature type="region of interest" description="Disordered" evidence="1">
    <location>
        <begin position="210"/>
        <end position="235"/>
    </location>
</feature>
<dbReference type="AlphaFoldDB" id="A0A067D6T2"/>
<accession>A0A067D6T2</accession>
<dbReference type="RefSeq" id="XP_012195140.1">
    <property type="nucleotide sequence ID" value="XM_012339750.1"/>
</dbReference>
<feature type="compositionally biased region" description="Basic and acidic residues" evidence="1">
    <location>
        <begin position="836"/>
        <end position="852"/>
    </location>
</feature>
<dbReference type="Gene3D" id="1.20.5.190">
    <property type="match status" value="2"/>
</dbReference>
<protein>
    <submittedName>
        <fullName evidence="2">Uncharacterized protein</fullName>
    </submittedName>
</protein>
<feature type="compositionally biased region" description="Basic residues" evidence="1">
    <location>
        <begin position="760"/>
        <end position="786"/>
    </location>
</feature>
<evidence type="ECO:0000313" key="3">
    <source>
        <dbReference type="Proteomes" id="UP000030745"/>
    </source>
</evidence>
<evidence type="ECO:0000313" key="2">
    <source>
        <dbReference type="EMBL" id="KDO34406.1"/>
    </source>
</evidence>
<dbReference type="OMA" id="RSENCTN"/>
<proteinExistence type="predicted"/>
<sequence>MAVRRKVRSPPVDEPALEDEPIAIEIPGPSSTLVRRVTLVDTISQRKRAGGNLRSASTSEMTGNQTTESPHLHRSQSDHLPYDGNDDDDDDPLTPPSLQLASPPRPPTALPATVPLIDLSRGYSRTNRSIWTSAQAKAKLPRAAPPRSLTLSDGAASVHSGDVTSSQLVAEMDVIKCIMVREALLERFGRLVAQVDEAVFHVRAAMTPAPISRRGSHPSETPLSLEPPSSSKKAKRKAELQSLVAKRDANVRKLQRAMADLVRVRPTFQQATIDVVLAIDAWATLFETPVRHALQGSPPRRQHFVYSGINYLLKMQSDVRPLFRGLALRLLLGRDVRPHPLLLACDSTGLSKTFLTNVCDDDDGSYAYAMEPHAADAMYPIILPHLRSILPPVDGIDTNDPLVAAAIDRLFEEESRVAEDDRLAIERRDVYVASYDPFKSIRQHESVDDIFNEVLDASKEMALKCKMALRAKQEDPARLPPASASRAPALRVNVHELATKAAAKRDARTAFVATKQRGRGHVLVRRPPELARQHPLQPHALKIQVQYRRFKSRLAVRTQLVRLLQRAHDAATNIQRVYRGHCAKGVATMMKNELLARTFLVFRSARKIQRQFRISQAMSYERAKQQYLEATRRKVQQAVAMKEGMERKMTEVYRAMGRQRRLERFAQAERAKAEHLRQLRLKTRAAIAIQSCYRGYEHRKALLMMRNSALRALQTTAAVTIQCLARCLLAKVRLKQLRYDRDMALVHRSATAIQAAFRGHRLRHRSRVSKSRKKSQYRRSPVRRRVSISPSASGLPSVAKTPAPPKRPRRSLLTVPAELQSPRDYLPPLRRPSQASKREELKLKEPTLGDTF</sequence>
<feature type="compositionally biased region" description="Low complexity" evidence="1">
    <location>
        <begin position="135"/>
        <end position="149"/>
    </location>
</feature>
<feature type="compositionally biased region" description="Low complexity" evidence="1">
    <location>
        <begin position="218"/>
        <end position="231"/>
    </location>
</feature>
<evidence type="ECO:0000256" key="1">
    <source>
        <dbReference type="SAM" id="MobiDB-lite"/>
    </source>
</evidence>
<dbReference type="KEGG" id="spar:SPRG_01542"/>
<feature type="region of interest" description="Disordered" evidence="1">
    <location>
        <begin position="46"/>
        <end position="113"/>
    </location>
</feature>
<dbReference type="InterPro" id="IPR000048">
    <property type="entry name" value="IQ_motif_EF-hand-BS"/>
</dbReference>
<feature type="compositionally biased region" description="Polar residues" evidence="1">
    <location>
        <begin position="54"/>
        <end position="69"/>
    </location>
</feature>
<dbReference type="Pfam" id="PF00612">
    <property type="entry name" value="IQ"/>
    <property type="match status" value="3"/>
</dbReference>
<organism evidence="2 3">
    <name type="scientific">Saprolegnia parasitica (strain CBS 223.65)</name>
    <dbReference type="NCBI Taxonomy" id="695850"/>
    <lineage>
        <taxon>Eukaryota</taxon>
        <taxon>Sar</taxon>
        <taxon>Stramenopiles</taxon>
        <taxon>Oomycota</taxon>
        <taxon>Saprolegniomycetes</taxon>
        <taxon>Saprolegniales</taxon>
        <taxon>Saprolegniaceae</taxon>
        <taxon>Saprolegnia</taxon>
    </lineage>
</organism>
<dbReference type="GeneID" id="24124126"/>
<name>A0A067D6T2_SAPPC</name>
<feature type="region of interest" description="Disordered" evidence="1">
    <location>
        <begin position="760"/>
        <end position="852"/>
    </location>
</feature>
<dbReference type="CDD" id="cd23767">
    <property type="entry name" value="IQCD"/>
    <property type="match status" value="2"/>
</dbReference>
<dbReference type="PROSITE" id="PS50096">
    <property type="entry name" value="IQ"/>
    <property type="match status" value="4"/>
</dbReference>
<dbReference type="Proteomes" id="UP000030745">
    <property type="component" value="Unassembled WGS sequence"/>
</dbReference>
<feature type="region of interest" description="Disordered" evidence="1">
    <location>
        <begin position="135"/>
        <end position="159"/>
    </location>
</feature>
<dbReference type="EMBL" id="KK583191">
    <property type="protein sequence ID" value="KDO34406.1"/>
    <property type="molecule type" value="Genomic_DNA"/>
</dbReference>
<dbReference type="OrthoDB" id="73584at2759"/>
<dbReference type="SMART" id="SM00015">
    <property type="entry name" value="IQ"/>
    <property type="match status" value="5"/>
</dbReference>
<reference evidence="2 3" key="1">
    <citation type="journal article" date="2013" name="PLoS Genet.">
        <title>Distinctive expansion of potential virulence genes in the genome of the oomycete fish pathogen Saprolegnia parasitica.</title>
        <authorList>
            <person name="Jiang R.H."/>
            <person name="de Bruijn I."/>
            <person name="Haas B.J."/>
            <person name="Belmonte R."/>
            <person name="Lobach L."/>
            <person name="Christie J."/>
            <person name="van den Ackerveken G."/>
            <person name="Bottin A."/>
            <person name="Bulone V."/>
            <person name="Diaz-Moreno S.M."/>
            <person name="Dumas B."/>
            <person name="Fan L."/>
            <person name="Gaulin E."/>
            <person name="Govers F."/>
            <person name="Grenville-Briggs L.J."/>
            <person name="Horner N.R."/>
            <person name="Levin J.Z."/>
            <person name="Mammella M."/>
            <person name="Meijer H.J."/>
            <person name="Morris P."/>
            <person name="Nusbaum C."/>
            <person name="Oome S."/>
            <person name="Phillips A.J."/>
            <person name="van Rooyen D."/>
            <person name="Rzeszutek E."/>
            <person name="Saraiva M."/>
            <person name="Secombes C.J."/>
            <person name="Seidl M.F."/>
            <person name="Snel B."/>
            <person name="Stassen J.H."/>
            <person name="Sykes S."/>
            <person name="Tripathy S."/>
            <person name="van den Berg H."/>
            <person name="Vega-Arreguin J.C."/>
            <person name="Wawra S."/>
            <person name="Young S.K."/>
            <person name="Zeng Q."/>
            <person name="Dieguez-Uribeondo J."/>
            <person name="Russ C."/>
            <person name="Tyler B.M."/>
            <person name="van West P."/>
        </authorList>
    </citation>
    <scope>NUCLEOTIDE SEQUENCE [LARGE SCALE GENOMIC DNA]</scope>
    <source>
        <strain evidence="2 3">CBS 223.65</strain>
    </source>
</reference>
<gene>
    <name evidence="2" type="ORF">SPRG_01542</name>
</gene>
<dbReference type="VEuPathDB" id="FungiDB:SPRG_01542"/>
<keyword evidence="3" id="KW-1185">Reference proteome</keyword>